<organism evidence="1 2">
    <name type="scientific">Austropuccinia psidii MF-1</name>
    <dbReference type="NCBI Taxonomy" id="1389203"/>
    <lineage>
        <taxon>Eukaryota</taxon>
        <taxon>Fungi</taxon>
        <taxon>Dikarya</taxon>
        <taxon>Basidiomycota</taxon>
        <taxon>Pucciniomycotina</taxon>
        <taxon>Pucciniomycetes</taxon>
        <taxon>Pucciniales</taxon>
        <taxon>Sphaerophragmiaceae</taxon>
        <taxon>Austropuccinia</taxon>
    </lineage>
</organism>
<evidence type="ECO:0000313" key="2">
    <source>
        <dbReference type="Proteomes" id="UP000765509"/>
    </source>
</evidence>
<name>A0A9Q3CRJ1_9BASI</name>
<dbReference type="AlphaFoldDB" id="A0A9Q3CRJ1"/>
<comment type="caution">
    <text evidence="1">The sequence shown here is derived from an EMBL/GenBank/DDBJ whole genome shotgun (WGS) entry which is preliminary data.</text>
</comment>
<reference evidence="1" key="1">
    <citation type="submission" date="2021-03" db="EMBL/GenBank/DDBJ databases">
        <title>Draft genome sequence of rust myrtle Austropuccinia psidii MF-1, a brazilian biotype.</title>
        <authorList>
            <person name="Quecine M.C."/>
            <person name="Pachon D.M.R."/>
            <person name="Bonatelli M.L."/>
            <person name="Correr F.H."/>
            <person name="Franceschini L.M."/>
            <person name="Leite T.F."/>
            <person name="Margarido G.R.A."/>
            <person name="Almeida C.A."/>
            <person name="Ferrarezi J.A."/>
            <person name="Labate C.A."/>
        </authorList>
    </citation>
    <scope>NUCLEOTIDE SEQUENCE</scope>
    <source>
        <strain evidence="1">MF-1</strain>
    </source>
</reference>
<dbReference type="Proteomes" id="UP000765509">
    <property type="component" value="Unassembled WGS sequence"/>
</dbReference>
<keyword evidence="2" id="KW-1185">Reference proteome</keyword>
<accession>A0A9Q3CRJ1</accession>
<dbReference type="OrthoDB" id="2506627at2759"/>
<dbReference type="EMBL" id="AVOT02009962">
    <property type="protein sequence ID" value="MBW0489199.1"/>
    <property type="molecule type" value="Genomic_DNA"/>
</dbReference>
<proteinExistence type="predicted"/>
<gene>
    <name evidence="1" type="ORF">O181_028914</name>
</gene>
<protein>
    <submittedName>
        <fullName evidence="1">Uncharacterized protein</fullName>
    </submittedName>
</protein>
<evidence type="ECO:0000313" key="1">
    <source>
        <dbReference type="EMBL" id="MBW0489199.1"/>
    </source>
</evidence>
<sequence length="164" mass="17796">MVAIPAAVIDHGASVLAVNYYPPGKTYHQPVSTHNPVYQAPQPSGSPSPPQIPGQMVKKAGNVCSRGQYKSLIDQSGSSCLYFRKGQTWYANCKVFWADVNAGKTVASNNLWRPVHFPRKGKQKQVFNVTSEGIANGVLVDSAADIHISRDSPDFKIETLLTSP</sequence>